<comment type="caution">
    <text evidence="1">The sequence shown here is derived from an EMBL/GenBank/DDBJ whole genome shotgun (WGS) entry which is preliminary data.</text>
</comment>
<reference evidence="1" key="2">
    <citation type="submission" date="2020-09" db="EMBL/GenBank/DDBJ databases">
        <authorList>
            <person name="Sun Q."/>
            <person name="Zhou Y."/>
        </authorList>
    </citation>
    <scope>NUCLEOTIDE SEQUENCE</scope>
    <source>
        <strain evidence="1">CGMCC 1.12426</strain>
    </source>
</reference>
<keyword evidence="2" id="KW-1185">Reference proteome</keyword>
<accession>A0A916X079</accession>
<evidence type="ECO:0000313" key="1">
    <source>
        <dbReference type="EMBL" id="GGB44449.1"/>
    </source>
</evidence>
<reference evidence="1" key="1">
    <citation type="journal article" date="2014" name="Int. J. Syst. Evol. Microbiol.">
        <title>Complete genome sequence of Corynebacterium casei LMG S-19264T (=DSM 44701T), isolated from a smear-ripened cheese.</title>
        <authorList>
            <consortium name="US DOE Joint Genome Institute (JGI-PGF)"/>
            <person name="Walter F."/>
            <person name="Albersmeier A."/>
            <person name="Kalinowski J."/>
            <person name="Ruckert C."/>
        </authorList>
    </citation>
    <scope>NUCLEOTIDE SEQUENCE</scope>
    <source>
        <strain evidence="1">CGMCC 1.12426</strain>
    </source>
</reference>
<proteinExistence type="predicted"/>
<dbReference type="EMBL" id="BMFA01000004">
    <property type="protein sequence ID" value="GGB44449.1"/>
    <property type="molecule type" value="Genomic_DNA"/>
</dbReference>
<dbReference type="Proteomes" id="UP000605148">
    <property type="component" value="Unassembled WGS sequence"/>
</dbReference>
<sequence length="81" mass="9264">MTSTREKHTLPSLEAEDAQDSLKRMIYFTKREAEKDGRSFCAYFLEMALNALEEDSEEINEAVRSKIVRLPIAPQDNARSA</sequence>
<dbReference type="RefSeq" id="WP_150495712.1">
    <property type="nucleotide sequence ID" value="NZ_BMFA01000004.1"/>
</dbReference>
<dbReference type="AlphaFoldDB" id="A0A916X079"/>
<protein>
    <submittedName>
        <fullName evidence="1">Uncharacterized protein</fullName>
    </submittedName>
</protein>
<name>A0A916X079_9HYPH</name>
<evidence type="ECO:0000313" key="2">
    <source>
        <dbReference type="Proteomes" id="UP000605148"/>
    </source>
</evidence>
<organism evidence="1 2">
    <name type="scientific">Roseibium aquae</name>
    <dbReference type="NCBI Taxonomy" id="1323746"/>
    <lineage>
        <taxon>Bacteria</taxon>
        <taxon>Pseudomonadati</taxon>
        <taxon>Pseudomonadota</taxon>
        <taxon>Alphaproteobacteria</taxon>
        <taxon>Hyphomicrobiales</taxon>
        <taxon>Stappiaceae</taxon>
        <taxon>Roseibium</taxon>
    </lineage>
</organism>
<dbReference type="OrthoDB" id="7678672at2"/>
<gene>
    <name evidence="1" type="ORF">GCM10011316_15580</name>
</gene>